<comment type="caution">
    <text evidence="1">The sequence shown here is derived from an EMBL/GenBank/DDBJ whole genome shotgun (WGS) entry which is preliminary data.</text>
</comment>
<gene>
    <name evidence="1" type="ORF">RJ641_023220</name>
</gene>
<evidence type="ECO:0000313" key="2">
    <source>
        <dbReference type="Proteomes" id="UP001370490"/>
    </source>
</evidence>
<proteinExistence type="predicted"/>
<dbReference type="AlphaFoldDB" id="A0AAN8UIB6"/>
<feature type="non-terminal residue" evidence="1">
    <location>
        <position position="74"/>
    </location>
</feature>
<accession>A0AAN8UIB6</accession>
<sequence length="74" mass="8408">MPLVRLLASVLYHKCSLMGSILEALMTLLKHMKVENWLNFLASLPKMNMKKIFRPYISIDLSMEQGNAGKSVRG</sequence>
<reference evidence="1 2" key="1">
    <citation type="submission" date="2023-12" db="EMBL/GenBank/DDBJ databases">
        <title>A high-quality genome assembly for Dillenia turbinata (Dilleniales).</title>
        <authorList>
            <person name="Chanderbali A."/>
        </authorList>
    </citation>
    <scope>NUCLEOTIDE SEQUENCE [LARGE SCALE GENOMIC DNA]</scope>
    <source>
        <strain evidence="1">LSX21</strain>
        <tissue evidence="1">Leaf</tissue>
    </source>
</reference>
<dbReference type="EMBL" id="JBAMMX010000028">
    <property type="protein sequence ID" value="KAK6911127.1"/>
    <property type="molecule type" value="Genomic_DNA"/>
</dbReference>
<keyword evidence="2" id="KW-1185">Reference proteome</keyword>
<organism evidence="1 2">
    <name type="scientific">Dillenia turbinata</name>
    <dbReference type="NCBI Taxonomy" id="194707"/>
    <lineage>
        <taxon>Eukaryota</taxon>
        <taxon>Viridiplantae</taxon>
        <taxon>Streptophyta</taxon>
        <taxon>Embryophyta</taxon>
        <taxon>Tracheophyta</taxon>
        <taxon>Spermatophyta</taxon>
        <taxon>Magnoliopsida</taxon>
        <taxon>eudicotyledons</taxon>
        <taxon>Gunneridae</taxon>
        <taxon>Pentapetalae</taxon>
        <taxon>Dilleniales</taxon>
        <taxon>Dilleniaceae</taxon>
        <taxon>Dillenia</taxon>
    </lineage>
</organism>
<evidence type="ECO:0000313" key="1">
    <source>
        <dbReference type="EMBL" id="KAK6911127.1"/>
    </source>
</evidence>
<dbReference type="Proteomes" id="UP001370490">
    <property type="component" value="Unassembled WGS sequence"/>
</dbReference>
<name>A0AAN8UIB6_9MAGN</name>
<protein>
    <submittedName>
        <fullName evidence="1">Uncharacterized protein</fullName>
    </submittedName>
</protein>